<dbReference type="GO" id="GO:0016020">
    <property type="term" value="C:membrane"/>
    <property type="evidence" value="ECO:0007669"/>
    <property type="project" value="UniProtKB-SubCell"/>
</dbReference>
<reference evidence="9 10" key="1">
    <citation type="submission" date="2016-10" db="EMBL/GenBank/DDBJ databases">
        <authorList>
            <person name="de Groot N.N."/>
        </authorList>
    </citation>
    <scope>NUCLEOTIDE SEQUENCE [LARGE SCALE GENOMIC DNA]</scope>
    <source>
        <strain evidence="9 10">CDM_5</strain>
    </source>
</reference>
<name>A0A1H7TB44_HALLR</name>
<keyword evidence="4" id="KW-0378">Hydrolase</keyword>
<accession>A0A1H7TB44</accession>
<dbReference type="InterPro" id="IPR050925">
    <property type="entry name" value="Rhomboid_protease_S54"/>
</dbReference>
<protein>
    <submittedName>
        <fullName evidence="9">Membrane associated serine protease, rhomboid family</fullName>
    </submittedName>
</protein>
<keyword evidence="3 7" id="KW-0812">Transmembrane</keyword>
<keyword evidence="9" id="KW-0645">Protease</keyword>
<evidence type="ECO:0000256" key="7">
    <source>
        <dbReference type="SAM" id="Phobius"/>
    </source>
</evidence>
<feature type="transmembrane region" description="Helical" evidence="7">
    <location>
        <begin position="187"/>
        <end position="209"/>
    </location>
</feature>
<organism evidence="9 10">
    <name type="scientific">Haloferax larsenii</name>
    <dbReference type="NCBI Taxonomy" id="302484"/>
    <lineage>
        <taxon>Archaea</taxon>
        <taxon>Methanobacteriati</taxon>
        <taxon>Methanobacteriota</taxon>
        <taxon>Stenosarchaea group</taxon>
        <taxon>Halobacteria</taxon>
        <taxon>Halobacteriales</taxon>
        <taxon>Haloferacaceae</taxon>
        <taxon>Haloferax</taxon>
    </lineage>
</organism>
<proteinExistence type="inferred from homology"/>
<dbReference type="Pfam" id="PF01694">
    <property type="entry name" value="Rhomboid"/>
    <property type="match status" value="1"/>
</dbReference>
<keyword evidence="6 7" id="KW-0472">Membrane</keyword>
<feature type="transmembrane region" description="Helical" evidence="7">
    <location>
        <begin position="215"/>
        <end position="233"/>
    </location>
</feature>
<dbReference type="AlphaFoldDB" id="A0A1H7TB44"/>
<evidence type="ECO:0000313" key="9">
    <source>
        <dbReference type="EMBL" id="SEL81047.1"/>
    </source>
</evidence>
<dbReference type="GO" id="GO:0006508">
    <property type="term" value="P:proteolysis"/>
    <property type="evidence" value="ECO:0007669"/>
    <property type="project" value="UniProtKB-KW"/>
</dbReference>
<dbReference type="EMBL" id="FOAD01000008">
    <property type="protein sequence ID" value="SEL81047.1"/>
    <property type="molecule type" value="Genomic_DNA"/>
</dbReference>
<evidence type="ECO:0000313" key="10">
    <source>
        <dbReference type="Proteomes" id="UP000183894"/>
    </source>
</evidence>
<feature type="transmembrane region" description="Helical" evidence="7">
    <location>
        <begin position="24"/>
        <end position="52"/>
    </location>
</feature>
<comment type="subcellular location">
    <subcellularLocation>
        <location evidence="1">Membrane</location>
        <topology evidence="1">Multi-pass membrane protein</topology>
    </subcellularLocation>
</comment>
<dbReference type="SUPFAM" id="SSF144091">
    <property type="entry name" value="Rhomboid-like"/>
    <property type="match status" value="1"/>
</dbReference>
<dbReference type="Gene3D" id="1.20.1540.10">
    <property type="entry name" value="Rhomboid-like"/>
    <property type="match status" value="1"/>
</dbReference>
<dbReference type="InterPro" id="IPR035952">
    <property type="entry name" value="Rhomboid-like_sf"/>
</dbReference>
<evidence type="ECO:0000256" key="1">
    <source>
        <dbReference type="ARBA" id="ARBA00004141"/>
    </source>
</evidence>
<evidence type="ECO:0000256" key="5">
    <source>
        <dbReference type="ARBA" id="ARBA00022989"/>
    </source>
</evidence>
<comment type="similarity">
    <text evidence="2">Belongs to the peptidase S54 family.</text>
</comment>
<dbReference type="InterPro" id="IPR022764">
    <property type="entry name" value="Peptidase_S54_rhomboid_dom"/>
</dbReference>
<feature type="domain" description="Peptidase S54 rhomboid" evidence="8">
    <location>
        <begin position="70"/>
        <end position="233"/>
    </location>
</feature>
<dbReference type="PANTHER" id="PTHR43731">
    <property type="entry name" value="RHOMBOID PROTEASE"/>
    <property type="match status" value="1"/>
</dbReference>
<feature type="transmembrane region" description="Helical" evidence="7">
    <location>
        <begin position="153"/>
        <end position="175"/>
    </location>
</feature>
<keyword evidence="5 7" id="KW-1133">Transmembrane helix</keyword>
<evidence type="ECO:0000256" key="6">
    <source>
        <dbReference type="ARBA" id="ARBA00023136"/>
    </source>
</evidence>
<feature type="transmembrane region" description="Helical" evidence="7">
    <location>
        <begin position="110"/>
        <end position="133"/>
    </location>
</feature>
<evidence type="ECO:0000256" key="4">
    <source>
        <dbReference type="ARBA" id="ARBA00022801"/>
    </source>
</evidence>
<evidence type="ECO:0000259" key="8">
    <source>
        <dbReference type="Pfam" id="PF01694"/>
    </source>
</evidence>
<evidence type="ECO:0000256" key="2">
    <source>
        <dbReference type="ARBA" id="ARBA00009045"/>
    </source>
</evidence>
<sequence>MTIQNYYSMDNTVSKRVESALDKYVVSMPATAALVALFWLVHLLKVAVFQFYGSDIALTLFYIRSTHLDYVWTWVTATVGHVNLLHLVVNSYFAFLIGGWAESTVRTRRYLGVFLIGGVLTALLGTIVSAAAYGYLIVDLGPIADVSSSSPTWVVAGSSMGWFAVLGMLLALDLNGRVYLWKFKPRGWVWFVALFVLSLAGTVSDVWLLGVTIGHPYHMVGLVLGGLYGLFVAPD</sequence>
<dbReference type="PANTHER" id="PTHR43731:SF14">
    <property type="entry name" value="PRESENILIN-ASSOCIATED RHOMBOID-LIKE PROTEIN, MITOCHONDRIAL"/>
    <property type="match status" value="1"/>
</dbReference>
<evidence type="ECO:0000256" key="3">
    <source>
        <dbReference type="ARBA" id="ARBA00022692"/>
    </source>
</evidence>
<dbReference type="GO" id="GO:0004252">
    <property type="term" value="F:serine-type endopeptidase activity"/>
    <property type="evidence" value="ECO:0007669"/>
    <property type="project" value="InterPro"/>
</dbReference>
<dbReference type="Proteomes" id="UP000183894">
    <property type="component" value="Unassembled WGS sequence"/>
</dbReference>
<gene>
    <name evidence="9" type="ORF">SAMN04488691_108113</name>
</gene>
<feature type="transmembrane region" description="Helical" evidence="7">
    <location>
        <begin position="72"/>
        <end position="98"/>
    </location>
</feature>